<dbReference type="OrthoDB" id="2736611at2759"/>
<evidence type="ECO:0000259" key="1">
    <source>
        <dbReference type="Pfam" id="PF26608"/>
    </source>
</evidence>
<evidence type="ECO:0000313" key="3">
    <source>
        <dbReference type="Proteomes" id="UP000683000"/>
    </source>
</evidence>
<dbReference type="AlphaFoldDB" id="A0A8I2YEB9"/>
<reference evidence="2" key="1">
    <citation type="submission" date="2021-03" db="EMBL/GenBank/DDBJ databases">
        <title>Evolutionary innovations through gain and loss of genes in the ectomycorrhizal Boletales.</title>
        <authorList>
            <person name="Wu G."/>
            <person name="Miyauchi S."/>
            <person name="Morin E."/>
            <person name="Yang Z.-L."/>
            <person name="Xu J."/>
            <person name="Martin F.M."/>
        </authorList>
    </citation>
    <scope>NUCLEOTIDE SEQUENCE</scope>
    <source>
        <strain evidence="2">BR01</strain>
    </source>
</reference>
<dbReference type="InterPro" id="IPR058503">
    <property type="entry name" value="DUF8190"/>
</dbReference>
<organism evidence="2 3">
    <name type="scientific">Boletus reticuloceps</name>
    <dbReference type="NCBI Taxonomy" id="495285"/>
    <lineage>
        <taxon>Eukaryota</taxon>
        <taxon>Fungi</taxon>
        <taxon>Dikarya</taxon>
        <taxon>Basidiomycota</taxon>
        <taxon>Agaricomycotina</taxon>
        <taxon>Agaricomycetes</taxon>
        <taxon>Agaricomycetidae</taxon>
        <taxon>Boletales</taxon>
        <taxon>Boletineae</taxon>
        <taxon>Boletaceae</taxon>
        <taxon>Boletoideae</taxon>
        <taxon>Boletus</taxon>
    </lineage>
</organism>
<feature type="domain" description="DUF8190" evidence="1">
    <location>
        <begin position="68"/>
        <end position="140"/>
    </location>
</feature>
<keyword evidence="3" id="KW-1185">Reference proteome</keyword>
<evidence type="ECO:0000313" key="2">
    <source>
        <dbReference type="EMBL" id="KAG6370350.1"/>
    </source>
</evidence>
<dbReference type="EMBL" id="JAGFBS010000053">
    <property type="protein sequence ID" value="KAG6370350.1"/>
    <property type="molecule type" value="Genomic_DNA"/>
</dbReference>
<proteinExistence type="predicted"/>
<gene>
    <name evidence="2" type="ORF">JVT61DRAFT_12158</name>
</gene>
<comment type="caution">
    <text evidence="2">The sequence shown here is derived from an EMBL/GenBank/DDBJ whole genome shotgun (WGS) entry which is preliminary data.</text>
</comment>
<dbReference type="Proteomes" id="UP000683000">
    <property type="component" value="Unassembled WGS sequence"/>
</dbReference>
<dbReference type="Pfam" id="PF26608">
    <property type="entry name" value="DUF8190"/>
    <property type="match status" value="1"/>
</dbReference>
<sequence>MMLKNYCAAVSILKQCSPIVINHHLSTTDDHIIPCIQGHFVDFALYLGSRLSLDALFPSPLAQQDHTWHVNLTFSNLFKQWPKTHTSLPFSITGHMLYVGSRAQEEIWLAFIPNALLEQPDALPDMTLLAAAHGQSFTSMSLSVYRPCLHGGHVLRIYLLWDAFSGHPLK</sequence>
<protein>
    <recommendedName>
        <fullName evidence="1">DUF8190 domain-containing protein</fullName>
    </recommendedName>
</protein>
<name>A0A8I2YEB9_9AGAM</name>
<accession>A0A8I2YEB9</accession>